<dbReference type="AlphaFoldDB" id="A0A5J5EIY6"/>
<name>A0A5J5EIY6_9PEZI</name>
<evidence type="ECO:0000313" key="1">
    <source>
        <dbReference type="EMBL" id="KAA8895224.1"/>
    </source>
</evidence>
<protein>
    <submittedName>
        <fullName evidence="1">Uncharacterized protein</fullName>
    </submittedName>
</protein>
<reference evidence="1 2" key="1">
    <citation type="submission" date="2019-09" db="EMBL/GenBank/DDBJ databases">
        <title>Draft genome of the ectomycorrhizal ascomycete Sphaerosporella brunnea.</title>
        <authorList>
            <consortium name="DOE Joint Genome Institute"/>
            <person name="Benucci G.M."/>
            <person name="Marozzi G."/>
            <person name="Antonielli L."/>
            <person name="Sanchez S."/>
            <person name="Marco P."/>
            <person name="Wang X."/>
            <person name="Falini L.B."/>
            <person name="Barry K."/>
            <person name="Haridas S."/>
            <person name="Lipzen A."/>
            <person name="Labutti K."/>
            <person name="Grigoriev I.V."/>
            <person name="Murat C."/>
            <person name="Martin F."/>
            <person name="Albertini E."/>
            <person name="Donnini D."/>
            <person name="Bonito G."/>
        </authorList>
    </citation>
    <scope>NUCLEOTIDE SEQUENCE [LARGE SCALE GENOMIC DNA]</scope>
    <source>
        <strain evidence="1 2">Sb_GMNB300</strain>
    </source>
</reference>
<accession>A0A5J5EIY6</accession>
<gene>
    <name evidence="1" type="ORF">FN846DRAFT_912035</name>
</gene>
<dbReference type="EMBL" id="VXIS01000281">
    <property type="protein sequence ID" value="KAA8895224.1"/>
    <property type="molecule type" value="Genomic_DNA"/>
</dbReference>
<dbReference type="Proteomes" id="UP000326924">
    <property type="component" value="Unassembled WGS sequence"/>
</dbReference>
<dbReference type="InParanoid" id="A0A5J5EIY6"/>
<comment type="caution">
    <text evidence="1">The sequence shown here is derived from an EMBL/GenBank/DDBJ whole genome shotgun (WGS) entry which is preliminary data.</text>
</comment>
<evidence type="ECO:0000313" key="2">
    <source>
        <dbReference type="Proteomes" id="UP000326924"/>
    </source>
</evidence>
<keyword evidence="2" id="KW-1185">Reference proteome</keyword>
<organism evidence="1 2">
    <name type="scientific">Sphaerosporella brunnea</name>
    <dbReference type="NCBI Taxonomy" id="1250544"/>
    <lineage>
        <taxon>Eukaryota</taxon>
        <taxon>Fungi</taxon>
        <taxon>Dikarya</taxon>
        <taxon>Ascomycota</taxon>
        <taxon>Pezizomycotina</taxon>
        <taxon>Pezizomycetes</taxon>
        <taxon>Pezizales</taxon>
        <taxon>Pyronemataceae</taxon>
        <taxon>Sphaerosporella</taxon>
    </lineage>
</organism>
<sequence>MAAVAVRDITGNRFTLEDTAKVKQALQRDGVLVICARSDIRIRPNSANKVSVRPTNGLFGFVTAEFLEGRNIFDDAVGMVLFLLHEKYALGVSKLLLPIMGCVDENLRLYPALTVSFFGDLSDSDTEFEQSIETATGVQKLVVKGGDILFCTDAVKRTIPHVQTKKTAFVVEVYYYRDRAPDVLEKELVKHYMEEGGAELYVDSHGHVIWSKERFRMSRQHQRK</sequence>
<proteinExistence type="predicted"/>